<dbReference type="PANTHER" id="PTHR12936">
    <property type="entry name" value="ANAPHASE-PROMOTING COMPLEX 10"/>
    <property type="match status" value="1"/>
</dbReference>
<evidence type="ECO:0000256" key="2">
    <source>
        <dbReference type="ARBA" id="ARBA00022618"/>
    </source>
</evidence>
<keyword evidence="8" id="KW-1185">Reference proteome</keyword>
<dbReference type="InterPro" id="IPR004939">
    <property type="entry name" value="APC_su10/DOC_dom"/>
</dbReference>
<protein>
    <recommendedName>
        <fullName evidence="6">DOC domain-containing protein</fullName>
    </recommendedName>
</protein>
<dbReference type="Gene3D" id="2.60.120.260">
    <property type="entry name" value="Galactose-binding domain-like"/>
    <property type="match status" value="1"/>
</dbReference>
<evidence type="ECO:0000256" key="3">
    <source>
        <dbReference type="ARBA" id="ARBA00022776"/>
    </source>
</evidence>
<sequence length="248" mass="28100">MESELVNEILNSLAPVSALQPVHLKRNKSLVLDDTVIDDKTRDLFVNGFQEESQYATMTTEKLATRFTQGLQMFDYESLTDVGHLAHWKASSFKPGNPIENALDDNPDTLWQSDGSQPHQVDVYFSKRMSIVLLALYFSLLTDESYTPRFVSIYVGHSPMDAIFYKSIEVRNVNGWVALSFEDSRPSDRLLKCQFIRLVFPINHENGKDTHLRGIKLFTPSRKLATETIGLIQCFGNGSKLMTGCSLR</sequence>
<keyword evidence="3" id="KW-0498">Mitosis</keyword>
<dbReference type="AlphaFoldDB" id="G8ZUC0"/>
<dbReference type="PANTHER" id="PTHR12936:SF0">
    <property type="entry name" value="ANAPHASE-PROMOTING COMPLEX SUBUNIT 10"/>
    <property type="match status" value="1"/>
</dbReference>
<keyword evidence="2" id="KW-0132">Cell division</keyword>
<dbReference type="eggNOG" id="KOG3437">
    <property type="taxonomic scope" value="Eukaryota"/>
</dbReference>
<dbReference type="Proteomes" id="UP000005627">
    <property type="component" value="Chromosome 4"/>
</dbReference>
<dbReference type="PROSITE" id="PS51284">
    <property type="entry name" value="DOC"/>
    <property type="match status" value="1"/>
</dbReference>
<dbReference type="RefSeq" id="XP_003681425.1">
    <property type="nucleotide sequence ID" value="XM_003681377.1"/>
</dbReference>
<reference evidence="7 8" key="1">
    <citation type="journal article" date="2011" name="Proc. Natl. Acad. Sci. U.S.A.">
        <title>Evolutionary erosion of yeast sex chromosomes by mating-type switching accidents.</title>
        <authorList>
            <person name="Gordon J.L."/>
            <person name="Armisen D."/>
            <person name="Proux-Wera E."/>
            <person name="Oheigeartaigh S.S."/>
            <person name="Byrne K.P."/>
            <person name="Wolfe K.H."/>
        </authorList>
    </citation>
    <scope>NUCLEOTIDE SEQUENCE [LARGE SCALE GENOMIC DNA]</scope>
    <source>
        <strain evidence="8">ATCC 10662 / CBS 1146 / NBRC 0425 / NCYC 2629 / NRRL Y-866</strain>
    </source>
</reference>
<keyword evidence="4" id="KW-0833">Ubl conjugation pathway</keyword>
<feature type="domain" description="DOC" evidence="6">
    <location>
        <begin position="58"/>
        <end position="244"/>
    </location>
</feature>
<comment type="similarity">
    <text evidence="1">Belongs to the APC10 family.</text>
</comment>
<evidence type="ECO:0000256" key="5">
    <source>
        <dbReference type="ARBA" id="ARBA00023306"/>
    </source>
</evidence>
<dbReference type="OrthoDB" id="24948at2759"/>
<accession>G8ZUC0</accession>
<dbReference type="GO" id="GO:0031145">
    <property type="term" value="P:anaphase-promoting complex-dependent catabolic process"/>
    <property type="evidence" value="ECO:0007669"/>
    <property type="project" value="EnsemblFungi"/>
</dbReference>
<keyword evidence="5" id="KW-0131">Cell cycle</keyword>
<evidence type="ECO:0000313" key="8">
    <source>
        <dbReference type="Proteomes" id="UP000005627"/>
    </source>
</evidence>
<dbReference type="GO" id="GO:0030234">
    <property type="term" value="F:enzyme regulator activity"/>
    <property type="evidence" value="ECO:0007669"/>
    <property type="project" value="EnsemblFungi"/>
</dbReference>
<name>G8ZUC0_TORDE</name>
<dbReference type="InParanoid" id="G8ZUC0"/>
<dbReference type="GO" id="GO:0070979">
    <property type="term" value="P:protein K11-linked ubiquitination"/>
    <property type="evidence" value="ECO:0007669"/>
    <property type="project" value="TreeGrafter"/>
</dbReference>
<dbReference type="FunCoup" id="G8ZUC0">
    <property type="interactions" value="778"/>
</dbReference>
<dbReference type="InterPro" id="IPR008979">
    <property type="entry name" value="Galactose-bd-like_sf"/>
</dbReference>
<dbReference type="SUPFAM" id="SSF49785">
    <property type="entry name" value="Galactose-binding domain-like"/>
    <property type="match status" value="1"/>
</dbReference>
<proteinExistence type="inferred from homology"/>
<dbReference type="SMART" id="SM01337">
    <property type="entry name" value="APC10"/>
    <property type="match status" value="1"/>
</dbReference>
<dbReference type="HOGENOM" id="CLU_039415_2_0_1"/>
<dbReference type="GO" id="GO:0005680">
    <property type="term" value="C:anaphase-promoting complex"/>
    <property type="evidence" value="ECO:0007669"/>
    <property type="project" value="EnsemblFungi"/>
</dbReference>
<dbReference type="GO" id="GO:0051301">
    <property type="term" value="P:cell division"/>
    <property type="evidence" value="ECO:0007669"/>
    <property type="project" value="UniProtKB-KW"/>
</dbReference>
<dbReference type="GO" id="GO:0006325">
    <property type="term" value="P:chromatin organization"/>
    <property type="evidence" value="ECO:0007669"/>
    <property type="project" value="EnsemblFungi"/>
</dbReference>
<gene>
    <name evidence="7" type="primary">TDEL0D06300</name>
    <name evidence="7" type="ORF">TDEL_0D06300</name>
</gene>
<dbReference type="Pfam" id="PF03256">
    <property type="entry name" value="ANAPC10"/>
    <property type="match status" value="1"/>
</dbReference>
<dbReference type="CDD" id="cd08366">
    <property type="entry name" value="APC10"/>
    <property type="match status" value="1"/>
</dbReference>
<dbReference type="STRING" id="1076872.G8ZUC0"/>
<dbReference type="KEGG" id="tdl:TDEL_0D06300"/>
<evidence type="ECO:0000259" key="6">
    <source>
        <dbReference type="PROSITE" id="PS51284"/>
    </source>
</evidence>
<dbReference type="InterPro" id="IPR016901">
    <property type="entry name" value="APC10/Doc1"/>
</dbReference>
<dbReference type="EMBL" id="HE616745">
    <property type="protein sequence ID" value="CCE92214.1"/>
    <property type="molecule type" value="Genomic_DNA"/>
</dbReference>
<dbReference type="GO" id="GO:0061630">
    <property type="term" value="F:ubiquitin protein ligase activity"/>
    <property type="evidence" value="ECO:0007669"/>
    <property type="project" value="EnsemblFungi"/>
</dbReference>
<evidence type="ECO:0000313" key="7">
    <source>
        <dbReference type="EMBL" id="CCE92214.1"/>
    </source>
</evidence>
<organism evidence="7 8">
    <name type="scientific">Torulaspora delbrueckii</name>
    <name type="common">Yeast</name>
    <name type="synonym">Candida colliculosa</name>
    <dbReference type="NCBI Taxonomy" id="4950"/>
    <lineage>
        <taxon>Eukaryota</taxon>
        <taxon>Fungi</taxon>
        <taxon>Dikarya</taxon>
        <taxon>Ascomycota</taxon>
        <taxon>Saccharomycotina</taxon>
        <taxon>Saccharomycetes</taxon>
        <taxon>Saccharomycetales</taxon>
        <taxon>Saccharomycetaceae</taxon>
        <taxon>Torulaspora</taxon>
    </lineage>
</organism>
<evidence type="ECO:0000256" key="4">
    <source>
        <dbReference type="ARBA" id="ARBA00022786"/>
    </source>
</evidence>
<dbReference type="GeneID" id="11503581"/>
<evidence type="ECO:0000256" key="1">
    <source>
        <dbReference type="ARBA" id="ARBA00006762"/>
    </source>
</evidence>